<evidence type="ECO:0000259" key="1">
    <source>
        <dbReference type="Pfam" id="PF09356"/>
    </source>
</evidence>
<organism evidence="3 4">
    <name type="scientific">Acinetobacter septicus</name>
    <dbReference type="NCBI Taxonomy" id="465797"/>
    <lineage>
        <taxon>Bacteria</taxon>
        <taxon>Pseudomonadati</taxon>
        <taxon>Pseudomonadota</taxon>
        <taxon>Gammaproteobacteria</taxon>
        <taxon>Moraxellales</taxon>
        <taxon>Moraxellaceae</taxon>
        <taxon>Acinetobacter</taxon>
    </lineage>
</organism>
<protein>
    <submittedName>
        <fullName evidence="3">DUF2163 domain-containing protein</fullName>
    </submittedName>
</protein>
<dbReference type="Proteomes" id="UP000827069">
    <property type="component" value="Chromosome"/>
</dbReference>
<name>A0ABD7F4D1_9GAMM</name>
<evidence type="ECO:0000313" key="4">
    <source>
        <dbReference type="Proteomes" id="UP000827069"/>
    </source>
</evidence>
<evidence type="ECO:0000313" key="2">
    <source>
        <dbReference type="EMBL" id="QXZ23237.1"/>
    </source>
</evidence>
<dbReference type="EMBL" id="CP079898">
    <property type="protein sequence ID" value="QXZ23298.1"/>
    <property type="molecule type" value="Genomic_DNA"/>
</dbReference>
<proteinExistence type="predicted"/>
<keyword evidence="4" id="KW-1185">Reference proteome</keyword>
<reference evidence="3 4" key="1">
    <citation type="submission" date="2021-07" db="EMBL/GenBank/DDBJ databases">
        <title>FDA dAtabase for Regulatory Grade micrObial Sequences (FDA-ARGOS): Supporting development and validation of Infectious Disease Dx tests.</title>
        <authorList>
            <person name="Sproer C."/>
            <person name="Gronow S."/>
            <person name="Severitt S."/>
            <person name="Schroder I."/>
            <person name="Tallon L."/>
            <person name="Sadzewicz L."/>
            <person name="Zhao X."/>
            <person name="Boylan J."/>
            <person name="Ott S."/>
            <person name="Bowen H."/>
            <person name="Vavikolanu K."/>
            <person name="Mehta A."/>
            <person name="Aluvathingal J."/>
            <person name="Nadendla S."/>
            <person name="Lowell S."/>
            <person name="Myers T."/>
            <person name="Yan Y."/>
        </authorList>
    </citation>
    <scope>NUCLEOTIDE SEQUENCE [LARGE SCALE GENOMIC DNA]</scope>
    <source>
        <strain evidence="3 4">FDAARGOS_1401</strain>
    </source>
</reference>
<gene>
    <name evidence="2" type="ORF">I6L31_00020</name>
    <name evidence="3" type="ORF">I6L31_00340</name>
</gene>
<sequence>MMNLFKSKKDLFEFKHGDKTWYFTSAAKAVDHNGHTYLPLVVGRSDITDEDIDKCDTEITFPYPMQILNADGDDLQALFINKIYFKSVTVTILELYKGETLVIHIGRVIQPKFDDDANTMTLVSSTAETQQNKNILTRKFQKSCSNKIYDRICGLNIEDWSVEVTVTAIDRLTVSFTINDSSTYPENYFSRGALYRDGIFTSIRFSENTTISLVREHPGLKVGDVVMIAPGCDQTRSGPCHTVFDNTLRFMGFPNIPASNPVNDQIIK</sequence>
<dbReference type="RefSeq" id="WP_005003645.1">
    <property type="nucleotide sequence ID" value="NZ_CP079898.1"/>
</dbReference>
<accession>A0ABD7F4D1</accession>
<dbReference type="Pfam" id="PF09356">
    <property type="entry name" value="Phage_BR0599"/>
    <property type="match status" value="1"/>
</dbReference>
<dbReference type="EMBL" id="CP079898">
    <property type="protein sequence ID" value="QXZ23237.1"/>
    <property type="molecule type" value="Genomic_DNA"/>
</dbReference>
<dbReference type="AlphaFoldDB" id="A0ABD7F4D1"/>
<dbReference type="InterPro" id="IPR018964">
    <property type="entry name" value="Phage_phiJL001_Gp84_C"/>
</dbReference>
<feature type="domain" description="Bacteriophage phiJL001 Gp84 C-terminal" evidence="1">
    <location>
        <begin position="198"/>
        <end position="259"/>
    </location>
</feature>
<evidence type="ECO:0000313" key="3">
    <source>
        <dbReference type="EMBL" id="QXZ23298.1"/>
    </source>
</evidence>